<dbReference type="Proteomes" id="UP000636800">
    <property type="component" value="Chromosome 13"/>
</dbReference>
<comment type="caution">
    <text evidence="7">The sequence shown here is derived from an EMBL/GenBank/DDBJ whole genome shotgun (WGS) entry which is preliminary data.</text>
</comment>
<evidence type="ECO:0000313" key="8">
    <source>
        <dbReference type="Proteomes" id="UP000636800"/>
    </source>
</evidence>
<sequence>MLPRSTWMAHAGDRGGDPRPLRRGPNGTIYASTAMLGVCYGMRLLVMVPTASELFGLKHFGMIYNFVLLGNPSAPSSAPPARVPCTTRRPLGRAGGTTRPDRFRPTFALAGTCVLGCVLSVVLTVGRGRLPHAVRRRLLPPGPRLRCISRARIPSASCGRRFNSNYFHVSASQVVPLPISPSTPSS</sequence>
<evidence type="ECO:0000256" key="1">
    <source>
        <dbReference type="ARBA" id="ARBA00004141"/>
    </source>
</evidence>
<evidence type="ECO:0000313" key="7">
    <source>
        <dbReference type="EMBL" id="KAG0454511.1"/>
    </source>
</evidence>
<organism evidence="7 8">
    <name type="scientific">Vanilla planifolia</name>
    <name type="common">Vanilla</name>
    <dbReference type="NCBI Taxonomy" id="51239"/>
    <lineage>
        <taxon>Eukaryota</taxon>
        <taxon>Viridiplantae</taxon>
        <taxon>Streptophyta</taxon>
        <taxon>Embryophyta</taxon>
        <taxon>Tracheophyta</taxon>
        <taxon>Spermatophyta</taxon>
        <taxon>Magnoliopsida</taxon>
        <taxon>Liliopsida</taxon>
        <taxon>Asparagales</taxon>
        <taxon>Orchidaceae</taxon>
        <taxon>Vanilloideae</taxon>
        <taxon>Vanilleae</taxon>
        <taxon>Vanilla</taxon>
    </lineage>
</organism>
<dbReference type="PANTHER" id="PTHR21576:SF154">
    <property type="entry name" value="OS04G0502800 PROTEIN"/>
    <property type="match status" value="1"/>
</dbReference>
<dbReference type="EMBL" id="JADCNL010000013">
    <property type="protein sequence ID" value="KAG0454511.1"/>
    <property type="molecule type" value="Genomic_DNA"/>
</dbReference>
<proteinExistence type="predicted"/>
<name>A0A835UCP4_VANPL</name>
<evidence type="ECO:0000256" key="4">
    <source>
        <dbReference type="ARBA" id="ARBA00023136"/>
    </source>
</evidence>
<keyword evidence="3 6" id="KW-1133">Transmembrane helix</keyword>
<protein>
    <submittedName>
        <fullName evidence="7">Uncharacterized protein</fullName>
    </submittedName>
</protein>
<evidence type="ECO:0000256" key="2">
    <source>
        <dbReference type="ARBA" id="ARBA00022692"/>
    </source>
</evidence>
<keyword evidence="8" id="KW-1185">Reference proteome</keyword>
<feature type="compositionally biased region" description="Basic and acidic residues" evidence="5">
    <location>
        <begin position="11"/>
        <end position="20"/>
    </location>
</feature>
<feature type="region of interest" description="Disordered" evidence="5">
    <location>
        <begin position="1"/>
        <end position="24"/>
    </location>
</feature>
<reference evidence="7 8" key="1">
    <citation type="journal article" date="2020" name="Nat. Food">
        <title>A phased Vanilla planifolia genome enables genetic improvement of flavour and production.</title>
        <authorList>
            <person name="Hasing T."/>
            <person name="Tang H."/>
            <person name="Brym M."/>
            <person name="Khazi F."/>
            <person name="Huang T."/>
            <person name="Chambers A.H."/>
        </authorList>
    </citation>
    <scope>NUCLEOTIDE SEQUENCE [LARGE SCALE GENOMIC DNA]</scope>
    <source>
        <tissue evidence="7">Leaf</tissue>
    </source>
</reference>
<keyword evidence="2 6" id="KW-0812">Transmembrane</keyword>
<dbReference type="GO" id="GO:0016020">
    <property type="term" value="C:membrane"/>
    <property type="evidence" value="ECO:0007669"/>
    <property type="project" value="UniProtKB-SubCell"/>
</dbReference>
<feature type="transmembrane region" description="Helical" evidence="6">
    <location>
        <begin position="107"/>
        <end position="126"/>
    </location>
</feature>
<evidence type="ECO:0000256" key="6">
    <source>
        <dbReference type="SAM" id="Phobius"/>
    </source>
</evidence>
<evidence type="ECO:0000256" key="3">
    <source>
        <dbReference type="ARBA" id="ARBA00022989"/>
    </source>
</evidence>
<comment type="subcellular location">
    <subcellularLocation>
        <location evidence="1">Membrane</location>
        <topology evidence="1">Multi-pass membrane protein</topology>
    </subcellularLocation>
</comment>
<dbReference type="OrthoDB" id="2021019at2759"/>
<dbReference type="PANTHER" id="PTHR21576">
    <property type="entry name" value="UNCHARACTERIZED NODULIN-LIKE PROTEIN"/>
    <property type="match status" value="1"/>
</dbReference>
<dbReference type="AlphaFoldDB" id="A0A835UCP4"/>
<evidence type="ECO:0000256" key="5">
    <source>
        <dbReference type="SAM" id="MobiDB-lite"/>
    </source>
</evidence>
<feature type="region of interest" description="Disordered" evidence="5">
    <location>
        <begin position="78"/>
        <end position="98"/>
    </location>
</feature>
<keyword evidence="4 6" id="KW-0472">Membrane</keyword>
<feature type="transmembrane region" description="Helical" evidence="6">
    <location>
        <begin position="29"/>
        <end position="48"/>
    </location>
</feature>
<accession>A0A835UCP4</accession>
<gene>
    <name evidence="7" type="ORF">HPP92_023803</name>
</gene>